<dbReference type="PROSITE" id="PS50005">
    <property type="entry name" value="TPR"/>
    <property type="match status" value="1"/>
</dbReference>
<reference evidence="5 6" key="1">
    <citation type="submission" date="2020-05" db="EMBL/GenBank/DDBJ databases">
        <title>Draft genome of Flavobacterium sp. IMCC34852.</title>
        <authorList>
            <person name="Song J."/>
            <person name="Cho J.-C."/>
        </authorList>
    </citation>
    <scope>NUCLEOTIDE SEQUENCE [LARGE SCALE GENOMIC DNA]</scope>
    <source>
        <strain evidence="5 6">IMCC34852</strain>
    </source>
</reference>
<gene>
    <name evidence="5" type="ORF">HKT18_04560</name>
</gene>
<comment type="caution">
    <text evidence="5">The sequence shown here is derived from an EMBL/GenBank/DDBJ whole genome shotgun (WGS) entry which is preliminary data.</text>
</comment>
<accession>A0A7Y3R7R9</accession>
<feature type="signal peptide" evidence="4">
    <location>
        <begin position="1"/>
        <end position="20"/>
    </location>
</feature>
<dbReference type="RefSeq" id="WP_171221696.1">
    <property type="nucleotide sequence ID" value="NZ_CP121446.1"/>
</dbReference>
<keyword evidence="1" id="KW-0677">Repeat</keyword>
<keyword evidence="6" id="KW-1185">Reference proteome</keyword>
<evidence type="ECO:0000256" key="1">
    <source>
        <dbReference type="ARBA" id="ARBA00022737"/>
    </source>
</evidence>
<feature type="chain" id="PRO_5030754089" evidence="4">
    <location>
        <begin position="21"/>
        <end position="438"/>
    </location>
</feature>
<dbReference type="PANTHER" id="PTHR44943:SF4">
    <property type="entry name" value="TPR REPEAT-CONTAINING PROTEIN MJ0798"/>
    <property type="match status" value="1"/>
</dbReference>
<keyword evidence="2 3" id="KW-0802">TPR repeat</keyword>
<evidence type="ECO:0000313" key="6">
    <source>
        <dbReference type="Proteomes" id="UP000536509"/>
    </source>
</evidence>
<dbReference type="PANTHER" id="PTHR44943">
    <property type="entry name" value="CELLULOSE SYNTHASE OPERON PROTEIN C"/>
    <property type="match status" value="1"/>
</dbReference>
<dbReference type="InterPro" id="IPR051685">
    <property type="entry name" value="Ycf3/AcsC/BcsC/TPR_MFPF"/>
</dbReference>
<feature type="repeat" description="TPR" evidence="3">
    <location>
        <begin position="314"/>
        <end position="347"/>
    </location>
</feature>
<evidence type="ECO:0000256" key="4">
    <source>
        <dbReference type="SAM" id="SignalP"/>
    </source>
</evidence>
<dbReference type="Proteomes" id="UP000536509">
    <property type="component" value="Unassembled WGS sequence"/>
</dbReference>
<dbReference type="PROSITE" id="PS50293">
    <property type="entry name" value="TPR_REGION"/>
    <property type="match status" value="1"/>
</dbReference>
<dbReference type="Pfam" id="PF00515">
    <property type="entry name" value="TPR_1"/>
    <property type="match status" value="1"/>
</dbReference>
<dbReference type="Gene3D" id="1.25.40.10">
    <property type="entry name" value="Tetratricopeptide repeat domain"/>
    <property type="match status" value="1"/>
</dbReference>
<keyword evidence="4" id="KW-0732">Signal</keyword>
<dbReference type="SMART" id="SM00028">
    <property type="entry name" value="TPR"/>
    <property type="match status" value="3"/>
</dbReference>
<evidence type="ECO:0000313" key="5">
    <source>
        <dbReference type="EMBL" id="NNT71484.1"/>
    </source>
</evidence>
<dbReference type="InterPro" id="IPR011990">
    <property type="entry name" value="TPR-like_helical_dom_sf"/>
</dbReference>
<dbReference type="SUPFAM" id="SSF48452">
    <property type="entry name" value="TPR-like"/>
    <property type="match status" value="1"/>
</dbReference>
<organism evidence="5 6">
    <name type="scientific">Flavobacterium rivulicola</name>
    <dbReference type="NCBI Taxonomy" id="2732161"/>
    <lineage>
        <taxon>Bacteria</taxon>
        <taxon>Pseudomonadati</taxon>
        <taxon>Bacteroidota</taxon>
        <taxon>Flavobacteriia</taxon>
        <taxon>Flavobacteriales</taxon>
        <taxon>Flavobacteriaceae</taxon>
        <taxon>Flavobacterium</taxon>
    </lineage>
</organism>
<dbReference type="EMBL" id="JABEVX010000002">
    <property type="protein sequence ID" value="NNT71484.1"/>
    <property type="molecule type" value="Genomic_DNA"/>
</dbReference>
<sequence>MKIKHIVLASTLLVSAATFAQKDELKVLKKIYTKEAPKPADVAEYKTNLAKLEGVASEEGDKVYAGFYKAMLPLVEISALGPLATDGQKSQIVTAKTVDEIEKGLNATLEFEKKSGKKVYTDDILAKIQLYKNEIINLAINLAAQQKFQDASNVLYSSYLLDKKDQDNLFFAASYAINAVNYDLALEYYNELKKLNYTGETKVYFASTKADNKEESFGANKVLRDAAVSSGTHVKPREEKTPSRRGEIFKNIALILVEKGRVEEAKTAVSEARQANPEDTSLILTEADLYLKMNDIATYTKLVNEALEKNPNNVDLIYNLGVVAGNANKLDDAERYYKKALEINPNYFNANLNLAELKLRADDKFVTEINKLGTSEKDNKRYEVLKAEREKNFRSVLPYLEKAVELEPDNEPAKRTLISVYGALEMSDKAKALKATLK</sequence>
<proteinExistence type="predicted"/>
<evidence type="ECO:0000256" key="3">
    <source>
        <dbReference type="PROSITE-ProRule" id="PRU00339"/>
    </source>
</evidence>
<name>A0A7Y3R7R9_9FLAO</name>
<protein>
    <submittedName>
        <fullName evidence="5">Tetratricopeptide repeat protein</fullName>
    </submittedName>
</protein>
<dbReference type="AlphaFoldDB" id="A0A7Y3R7R9"/>
<dbReference type="InterPro" id="IPR019734">
    <property type="entry name" value="TPR_rpt"/>
</dbReference>
<evidence type="ECO:0000256" key="2">
    <source>
        <dbReference type="ARBA" id="ARBA00022803"/>
    </source>
</evidence>